<dbReference type="GO" id="GO:0016747">
    <property type="term" value="F:acyltransferase activity, transferring groups other than amino-acyl groups"/>
    <property type="evidence" value="ECO:0007669"/>
    <property type="project" value="InterPro"/>
</dbReference>
<feature type="domain" description="N-acetyltransferase" evidence="3">
    <location>
        <begin position="4"/>
        <end position="164"/>
    </location>
</feature>
<dbReference type="PANTHER" id="PTHR43877">
    <property type="entry name" value="AMINOALKYLPHOSPHONATE N-ACETYLTRANSFERASE-RELATED-RELATED"/>
    <property type="match status" value="1"/>
</dbReference>
<keyword evidence="2" id="KW-0012">Acyltransferase</keyword>
<dbReference type="OrthoDB" id="4119890at2"/>
<organism evidence="4 5">
    <name type="scientific">Stackebrandtia endophytica</name>
    <dbReference type="NCBI Taxonomy" id="1496996"/>
    <lineage>
        <taxon>Bacteria</taxon>
        <taxon>Bacillati</taxon>
        <taxon>Actinomycetota</taxon>
        <taxon>Actinomycetes</taxon>
        <taxon>Glycomycetales</taxon>
        <taxon>Glycomycetaceae</taxon>
        <taxon>Stackebrandtia</taxon>
    </lineage>
</organism>
<keyword evidence="1 4" id="KW-0808">Transferase</keyword>
<dbReference type="InterPro" id="IPR050832">
    <property type="entry name" value="Bact_Acetyltransf"/>
</dbReference>
<keyword evidence="5" id="KW-1185">Reference proteome</keyword>
<evidence type="ECO:0000259" key="3">
    <source>
        <dbReference type="PROSITE" id="PS51186"/>
    </source>
</evidence>
<dbReference type="Pfam" id="PF00583">
    <property type="entry name" value="Acetyltransf_1"/>
    <property type="match status" value="1"/>
</dbReference>
<evidence type="ECO:0000313" key="5">
    <source>
        <dbReference type="Proteomes" id="UP000317043"/>
    </source>
</evidence>
<dbReference type="SUPFAM" id="SSF55729">
    <property type="entry name" value="Acyl-CoA N-acyltransferases (Nat)"/>
    <property type="match status" value="2"/>
</dbReference>
<accession>A0A543ASN2</accession>
<dbReference type="RefSeq" id="WP_142035692.1">
    <property type="nucleotide sequence ID" value="NZ_JBHTGS010000001.1"/>
</dbReference>
<dbReference type="InterPro" id="IPR000182">
    <property type="entry name" value="GNAT_dom"/>
</dbReference>
<dbReference type="AlphaFoldDB" id="A0A543ASN2"/>
<dbReference type="CDD" id="cd04301">
    <property type="entry name" value="NAT_SF"/>
    <property type="match status" value="1"/>
</dbReference>
<dbReference type="EMBL" id="VFOW01000001">
    <property type="protein sequence ID" value="TQL75592.1"/>
    <property type="molecule type" value="Genomic_DNA"/>
</dbReference>
<evidence type="ECO:0000256" key="2">
    <source>
        <dbReference type="ARBA" id="ARBA00023315"/>
    </source>
</evidence>
<evidence type="ECO:0000313" key="4">
    <source>
        <dbReference type="EMBL" id="TQL75592.1"/>
    </source>
</evidence>
<name>A0A543ASN2_9ACTN</name>
<dbReference type="InterPro" id="IPR016181">
    <property type="entry name" value="Acyl_CoA_acyltransferase"/>
</dbReference>
<proteinExistence type="predicted"/>
<dbReference type="PROSITE" id="PS51186">
    <property type="entry name" value="GNAT"/>
    <property type="match status" value="1"/>
</dbReference>
<protein>
    <submittedName>
        <fullName evidence="4">Acetyltransferase (GNAT) family protein</fullName>
    </submittedName>
</protein>
<evidence type="ECO:0000256" key="1">
    <source>
        <dbReference type="ARBA" id="ARBA00022679"/>
    </source>
</evidence>
<sequence length="337" mass="38112">MQVILVDPTDDTMFASWYRVYAAGVTHDRVDVPLYSMDEFRLMLSEDPKTRPWGREVAAAVRDDEVVGGSFIDWPERDNLNHGEFLLAVPAPLRGQGIGAALYDHAIARLAERGRTTLATSVDQPIDGPEQPAVGFLTRRGFSRVNIEMRRALDLPLPEGRLDELHEKAARASSEYRSLTWVGHCPDEYAEQYTRLKSLLSSQAPLGESGYQQEVWDLDRLRGEEKLLDQQGRTPITTVAIAPDGSLAGHTQLMIPKDDDGRVFQWDTLILPEHRGHRLGLLLKVINLRRLIEEDPSRTRVQTWNAVQNGPMNSVNNELGFRSVEESQEWERHLVTT</sequence>
<gene>
    <name evidence="4" type="ORF">FB566_1099</name>
</gene>
<dbReference type="Proteomes" id="UP000317043">
    <property type="component" value="Unassembled WGS sequence"/>
</dbReference>
<comment type="caution">
    <text evidence="4">The sequence shown here is derived from an EMBL/GenBank/DDBJ whole genome shotgun (WGS) entry which is preliminary data.</text>
</comment>
<dbReference type="InParanoid" id="A0A543ASN2"/>
<reference evidence="4 5" key="1">
    <citation type="submission" date="2019-06" db="EMBL/GenBank/DDBJ databases">
        <title>Sequencing the genomes of 1000 actinobacteria strains.</title>
        <authorList>
            <person name="Klenk H.-P."/>
        </authorList>
    </citation>
    <scope>NUCLEOTIDE SEQUENCE [LARGE SCALE GENOMIC DNA]</scope>
    <source>
        <strain evidence="4 5">DSM 45928</strain>
    </source>
</reference>
<dbReference type="Gene3D" id="3.40.630.30">
    <property type="match status" value="1"/>
</dbReference>